<dbReference type="GO" id="GO:0020037">
    <property type="term" value="F:heme binding"/>
    <property type="evidence" value="ECO:0007669"/>
    <property type="project" value="InterPro"/>
</dbReference>
<sequence>MKKQLLQIFTTTLLVSLAFSCSEHSDTEHSHAPADDHKQEHIDHALQGGSTDLTLIQVMHDLAKQTERTQFGILTNNRYMIEAGAAAITDHPSPKGGLKPYLRKNADRIQKEIPALDEAIHKNALEMKKKAHTASMAELQLMQNQIVTACVGCHNLFRD</sequence>
<evidence type="ECO:0000313" key="1">
    <source>
        <dbReference type="EMBL" id="KAB2932028.1"/>
    </source>
</evidence>
<dbReference type="GO" id="GO:0009055">
    <property type="term" value="F:electron transfer activity"/>
    <property type="evidence" value="ECO:0007669"/>
    <property type="project" value="InterPro"/>
</dbReference>
<evidence type="ECO:0000313" key="2">
    <source>
        <dbReference type="Proteomes" id="UP000460298"/>
    </source>
</evidence>
<reference evidence="1 2" key="1">
    <citation type="submission" date="2019-10" db="EMBL/GenBank/DDBJ databases">
        <title>Extracellular Electron Transfer in a Candidatus Methanoperedens spp. Enrichment Culture.</title>
        <authorList>
            <person name="Berger S."/>
            <person name="Rangel Shaw D."/>
            <person name="Berben T."/>
            <person name="In 'T Zandt M."/>
            <person name="Frank J."/>
            <person name="Reimann J."/>
            <person name="Jetten M.S.M."/>
            <person name="Welte C.U."/>
        </authorList>
    </citation>
    <scope>NUCLEOTIDE SEQUENCE [LARGE SCALE GENOMIC DNA]</scope>
    <source>
        <strain evidence="1">SB12</strain>
    </source>
</reference>
<comment type="caution">
    <text evidence="1">The sequence shown here is derived from an EMBL/GenBank/DDBJ whole genome shotgun (WGS) entry which is preliminary data.</text>
</comment>
<dbReference type="EMBL" id="WBUI01000011">
    <property type="protein sequence ID" value="KAB2932028.1"/>
    <property type="molecule type" value="Genomic_DNA"/>
</dbReference>
<gene>
    <name evidence="1" type="ORF">F9K24_12145</name>
</gene>
<dbReference type="Proteomes" id="UP000460298">
    <property type="component" value="Unassembled WGS sequence"/>
</dbReference>
<organism evidence="1 2">
    <name type="scientific">Leptonema illini</name>
    <dbReference type="NCBI Taxonomy" id="183"/>
    <lineage>
        <taxon>Bacteria</taxon>
        <taxon>Pseudomonadati</taxon>
        <taxon>Spirochaetota</taxon>
        <taxon>Spirochaetia</taxon>
        <taxon>Leptospirales</taxon>
        <taxon>Leptospiraceae</taxon>
        <taxon>Leptonema</taxon>
    </lineage>
</organism>
<dbReference type="PROSITE" id="PS51257">
    <property type="entry name" value="PROKAR_LIPOPROTEIN"/>
    <property type="match status" value="1"/>
</dbReference>
<accession>A0A833H0X9</accession>
<dbReference type="GO" id="GO:0022900">
    <property type="term" value="P:electron transport chain"/>
    <property type="evidence" value="ECO:0007669"/>
    <property type="project" value="InterPro"/>
</dbReference>
<dbReference type="AlphaFoldDB" id="A0A833H0X9"/>
<dbReference type="InterPro" id="IPR010980">
    <property type="entry name" value="Cyt_c/b562"/>
</dbReference>
<proteinExistence type="predicted"/>
<evidence type="ECO:0008006" key="3">
    <source>
        <dbReference type="Google" id="ProtNLM"/>
    </source>
</evidence>
<name>A0A833H0X9_9LEPT</name>
<protein>
    <recommendedName>
        <fullName evidence="3">Cytochrome c</fullName>
    </recommendedName>
</protein>
<dbReference type="GO" id="GO:0005506">
    <property type="term" value="F:iron ion binding"/>
    <property type="evidence" value="ECO:0007669"/>
    <property type="project" value="InterPro"/>
</dbReference>
<dbReference type="SUPFAM" id="SSF47175">
    <property type="entry name" value="Cytochromes"/>
    <property type="match status" value="1"/>
</dbReference>